<name>A0A0C6FTD2_9HYPH</name>
<feature type="domain" description="Gfo/Idh/MocA-like oxidoreductase N-terminal" evidence="1">
    <location>
        <begin position="10"/>
        <end position="122"/>
    </location>
</feature>
<dbReference type="OrthoDB" id="9781031at2"/>
<dbReference type="AlphaFoldDB" id="A0A0C6FTD2"/>
<dbReference type="PATRIC" id="fig|270351.10.peg.2944"/>
<dbReference type="PANTHER" id="PTHR43708">
    <property type="entry name" value="CONSERVED EXPRESSED OXIDOREDUCTASE (EUROFUNG)"/>
    <property type="match status" value="1"/>
</dbReference>
<gene>
    <name evidence="2" type="ORF">Maq22A_c15285</name>
</gene>
<evidence type="ECO:0000313" key="3">
    <source>
        <dbReference type="Proteomes" id="UP000061432"/>
    </source>
</evidence>
<dbReference type="InterPro" id="IPR051317">
    <property type="entry name" value="Gfo/Idh/MocA_oxidoreduct"/>
</dbReference>
<dbReference type="STRING" id="270351.Maq22A_c15285"/>
<proteinExistence type="predicted"/>
<dbReference type="InterPro" id="IPR036291">
    <property type="entry name" value="NAD(P)-bd_dom_sf"/>
</dbReference>
<protein>
    <submittedName>
        <fullName evidence="2">Oxidoreductase</fullName>
    </submittedName>
</protein>
<sequence>MTVPTAPLALGIVGAGIMGERMMNAVLGQDAPLVRIAALWDPAPAARERIAARYPGVPVVADAAAVVAASDCVYVASPPASHLGHARAALAAGRSVFCEKPLAVDLAEARAFVAEAGQRGAVNFPFASSLGVAALAQWIAEGAVGTPRRLTIEVAFARWPRPWQEDAAAWLDAPREGGFTREVVSHFLFLSRRLLGPLDGLDGHAVFPEPGRSERAVEATFRAGGVPVRLRGRVGETPPDAHNVDDHNTWTLEGEAGTVRLRDWAIAERRGADGRFAPAADAMPNERARPIALRRQLEGVVRMTRGEPHALATLAEALEVQEVVEAILASRAA</sequence>
<dbReference type="Gene3D" id="3.40.50.720">
    <property type="entry name" value="NAD(P)-binding Rossmann-like Domain"/>
    <property type="match status" value="1"/>
</dbReference>
<dbReference type="Pfam" id="PF01408">
    <property type="entry name" value="GFO_IDH_MocA"/>
    <property type="match status" value="1"/>
</dbReference>
<dbReference type="EMBL" id="AP014704">
    <property type="protein sequence ID" value="BAQ46215.1"/>
    <property type="molecule type" value="Genomic_DNA"/>
</dbReference>
<dbReference type="PANTHER" id="PTHR43708:SF8">
    <property type="entry name" value="OXIDOREDUCTASE"/>
    <property type="match status" value="1"/>
</dbReference>
<dbReference type="Gene3D" id="3.30.360.10">
    <property type="entry name" value="Dihydrodipicolinate Reductase, domain 2"/>
    <property type="match status" value="1"/>
</dbReference>
<evidence type="ECO:0000259" key="1">
    <source>
        <dbReference type="Pfam" id="PF01408"/>
    </source>
</evidence>
<dbReference type="KEGG" id="maqu:Maq22A_c15285"/>
<dbReference type="SUPFAM" id="SSF55347">
    <property type="entry name" value="Glyceraldehyde-3-phosphate dehydrogenase-like, C-terminal domain"/>
    <property type="match status" value="1"/>
</dbReference>
<reference evidence="2 3" key="1">
    <citation type="journal article" date="2015" name="Genome Announc.">
        <title>Complete Genome Sequence of Methylobacterium aquaticum Strain 22A, Isolated from Racomitrium japonicum Moss.</title>
        <authorList>
            <person name="Tani A."/>
            <person name="Ogura Y."/>
            <person name="Hayashi T."/>
            <person name="Kimbara K."/>
        </authorList>
    </citation>
    <scope>NUCLEOTIDE SEQUENCE [LARGE SCALE GENOMIC DNA]</scope>
    <source>
        <strain evidence="2 3">MA-22A</strain>
    </source>
</reference>
<dbReference type="SUPFAM" id="SSF51735">
    <property type="entry name" value="NAD(P)-binding Rossmann-fold domains"/>
    <property type="match status" value="1"/>
</dbReference>
<dbReference type="Proteomes" id="UP000061432">
    <property type="component" value="Chromosome"/>
</dbReference>
<dbReference type="GO" id="GO:0000166">
    <property type="term" value="F:nucleotide binding"/>
    <property type="evidence" value="ECO:0007669"/>
    <property type="project" value="InterPro"/>
</dbReference>
<evidence type="ECO:0000313" key="2">
    <source>
        <dbReference type="EMBL" id="BAQ46215.1"/>
    </source>
</evidence>
<organism evidence="2 3">
    <name type="scientific">Methylobacterium aquaticum</name>
    <dbReference type="NCBI Taxonomy" id="270351"/>
    <lineage>
        <taxon>Bacteria</taxon>
        <taxon>Pseudomonadati</taxon>
        <taxon>Pseudomonadota</taxon>
        <taxon>Alphaproteobacteria</taxon>
        <taxon>Hyphomicrobiales</taxon>
        <taxon>Methylobacteriaceae</taxon>
        <taxon>Methylobacterium</taxon>
    </lineage>
</organism>
<accession>A0A0C6FTD2</accession>
<dbReference type="InterPro" id="IPR000683">
    <property type="entry name" value="Gfo/Idh/MocA-like_OxRdtase_N"/>
</dbReference>
<dbReference type="RefSeq" id="WP_060847386.1">
    <property type="nucleotide sequence ID" value="NZ_AP014704.1"/>
</dbReference>
<reference evidence="3" key="2">
    <citation type="submission" date="2015-01" db="EMBL/GenBank/DDBJ databases">
        <title>Complete genome sequence of Methylobacterium aquaticum strain 22A.</title>
        <authorList>
            <person name="Tani A."/>
            <person name="Ogura Y."/>
            <person name="Hayashi T."/>
        </authorList>
    </citation>
    <scope>NUCLEOTIDE SEQUENCE [LARGE SCALE GENOMIC DNA]</scope>
    <source>
        <strain evidence="3">MA-22A</strain>
    </source>
</reference>